<evidence type="ECO:0000313" key="3">
    <source>
        <dbReference type="Proteomes" id="UP001150217"/>
    </source>
</evidence>
<gene>
    <name evidence="2" type="ORF">C8R41DRAFT_867322</name>
</gene>
<organism evidence="2 3">
    <name type="scientific">Lentinula lateritia</name>
    <dbReference type="NCBI Taxonomy" id="40482"/>
    <lineage>
        <taxon>Eukaryota</taxon>
        <taxon>Fungi</taxon>
        <taxon>Dikarya</taxon>
        <taxon>Basidiomycota</taxon>
        <taxon>Agaricomycotina</taxon>
        <taxon>Agaricomycetes</taxon>
        <taxon>Agaricomycetidae</taxon>
        <taxon>Agaricales</taxon>
        <taxon>Marasmiineae</taxon>
        <taxon>Omphalotaceae</taxon>
        <taxon>Lentinula</taxon>
    </lineage>
</organism>
<sequence length="180" mass="20544">MDEDQRDYQETKECKETEAEETTKEGSVHGNSEEEEELVEDALRPPFTQKRLRSESQPSGEDEHPAKKRKGKITSYEKYFEECRPSKEIKFITKIVFGVTVDEVEDDLGFRTDYSSDQEYASDLFQKPTPSTPQVNTSATASTSQASTSTSSNSMAAFLTYYKPPLSDKSRERLDPWKQV</sequence>
<reference evidence="2" key="1">
    <citation type="submission" date="2022-08" db="EMBL/GenBank/DDBJ databases">
        <title>A Global Phylogenomic Analysis of the Shiitake Genus Lentinula.</title>
        <authorList>
            <consortium name="DOE Joint Genome Institute"/>
            <person name="Sierra-Patev S."/>
            <person name="Min B."/>
            <person name="Naranjo-Ortiz M."/>
            <person name="Looney B."/>
            <person name="Konkel Z."/>
            <person name="Slot J.C."/>
            <person name="Sakamoto Y."/>
            <person name="Steenwyk J.L."/>
            <person name="Rokas A."/>
            <person name="Carro J."/>
            <person name="Camarero S."/>
            <person name="Ferreira P."/>
            <person name="Molpeceres G."/>
            <person name="Ruiz-Duenas F.J."/>
            <person name="Serrano A."/>
            <person name="Henrissat B."/>
            <person name="Drula E."/>
            <person name="Hughes K.W."/>
            <person name="Mata J.L."/>
            <person name="Ishikawa N.K."/>
            <person name="Vargas-Isla R."/>
            <person name="Ushijima S."/>
            <person name="Smith C.A."/>
            <person name="Ahrendt S."/>
            <person name="Andreopoulos W."/>
            <person name="He G."/>
            <person name="Labutti K."/>
            <person name="Lipzen A."/>
            <person name="Ng V."/>
            <person name="Riley R."/>
            <person name="Sandor L."/>
            <person name="Barry K."/>
            <person name="Martinez A.T."/>
            <person name="Xiao Y."/>
            <person name="Gibbons J.G."/>
            <person name="Terashima K."/>
            <person name="Grigoriev I.V."/>
            <person name="Hibbett D.S."/>
        </authorList>
    </citation>
    <scope>NUCLEOTIDE SEQUENCE</scope>
    <source>
        <strain evidence="2">RHP3577 ss4</strain>
    </source>
</reference>
<evidence type="ECO:0000256" key="1">
    <source>
        <dbReference type="SAM" id="MobiDB-lite"/>
    </source>
</evidence>
<proteinExistence type="predicted"/>
<protein>
    <submittedName>
        <fullName evidence="2">Uncharacterized protein</fullName>
    </submittedName>
</protein>
<dbReference type="Proteomes" id="UP001150217">
    <property type="component" value="Unassembled WGS sequence"/>
</dbReference>
<feature type="region of interest" description="Disordered" evidence="1">
    <location>
        <begin position="1"/>
        <end position="72"/>
    </location>
</feature>
<comment type="caution">
    <text evidence="2">The sequence shown here is derived from an EMBL/GenBank/DDBJ whole genome shotgun (WGS) entry which is preliminary data.</text>
</comment>
<keyword evidence="3" id="KW-1185">Reference proteome</keyword>
<feature type="compositionally biased region" description="Basic and acidic residues" evidence="1">
    <location>
        <begin position="1"/>
        <end position="27"/>
    </location>
</feature>
<feature type="compositionally biased region" description="Low complexity" evidence="1">
    <location>
        <begin position="137"/>
        <end position="152"/>
    </location>
</feature>
<feature type="region of interest" description="Disordered" evidence="1">
    <location>
        <begin position="119"/>
        <end position="152"/>
    </location>
</feature>
<name>A0ABQ8VF53_9AGAR</name>
<evidence type="ECO:0000313" key="2">
    <source>
        <dbReference type="EMBL" id="KAJ4492248.1"/>
    </source>
</evidence>
<dbReference type="EMBL" id="JANVFT010000039">
    <property type="protein sequence ID" value="KAJ4492248.1"/>
    <property type="molecule type" value="Genomic_DNA"/>
</dbReference>
<accession>A0ABQ8VF53</accession>